<sequence length="130" mass="13673">MRQALAAVALVLAGCSPSIEEQRAENLKRDAIAAGTYGSPQAGFVLTLERGSDSPFAELARCRNGACEPAQTPQIRRGLNGIFFELAGDGQGRPPALVAVEPAEAGVTLRADWGQGLEEHHLPVQTPSAR</sequence>
<proteinExistence type="predicted"/>
<protein>
    <recommendedName>
        <fullName evidence="3">Lipoprotein</fullName>
    </recommendedName>
</protein>
<name>A0A6M4AX79_9SPHN</name>
<evidence type="ECO:0000313" key="2">
    <source>
        <dbReference type="Proteomes" id="UP000503018"/>
    </source>
</evidence>
<organism evidence="1 2">
    <name type="scientific">Sphingomonas lacunae</name>
    <dbReference type="NCBI Taxonomy" id="2698828"/>
    <lineage>
        <taxon>Bacteria</taxon>
        <taxon>Pseudomonadati</taxon>
        <taxon>Pseudomonadota</taxon>
        <taxon>Alphaproteobacteria</taxon>
        <taxon>Sphingomonadales</taxon>
        <taxon>Sphingomonadaceae</taxon>
        <taxon>Sphingomonas</taxon>
    </lineage>
</organism>
<evidence type="ECO:0000313" key="1">
    <source>
        <dbReference type="EMBL" id="QJQ32952.1"/>
    </source>
</evidence>
<reference evidence="1 2" key="1">
    <citation type="submission" date="2020-01" db="EMBL/GenBank/DDBJ databases">
        <title>Sphingomonas sp. strain CSW-10.</title>
        <authorList>
            <person name="Chen W.-M."/>
        </authorList>
    </citation>
    <scope>NUCLEOTIDE SEQUENCE [LARGE SCALE GENOMIC DNA]</scope>
    <source>
        <strain evidence="1 2">CSW-10</strain>
    </source>
</reference>
<dbReference type="EMBL" id="CP053015">
    <property type="protein sequence ID" value="QJQ32952.1"/>
    <property type="molecule type" value="Genomic_DNA"/>
</dbReference>
<gene>
    <name evidence="1" type="ORF">GV829_11275</name>
</gene>
<dbReference type="Proteomes" id="UP000503018">
    <property type="component" value="Chromosome"/>
</dbReference>
<dbReference type="RefSeq" id="WP_169946728.1">
    <property type="nucleotide sequence ID" value="NZ_CP053015.1"/>
</dbReference>
<dbReference type="KEGG" id="slan:GV829_11275"/>
<keyword evidence="2" id="KW-1185">Reference proteome</keyword>
<dbReference type="AlphaFoldDB" id="A0A6M4AX79"/>
<evidence type="ECO:0008006" key="3">
    <source>
        <dbReference type="Google" id="ProtNLM"/>
    </source>
</evidence>
<dbReference type="PROSITE" id="PS51257">
    <property type="entry name" value="PROKAR_LIPOPROTEIN"/>
    <property type="match status" value="1"/>
</dbReference>
<accession>A0A6M4AX79</accession>